<organism evidence="6 7">
    <name type="scientific">Flavimaribacter sediminis</name>
    <dbReference type="NCBI Taxonomy" id="2865987"/>
    <lineage>
        <taxon>Bacteria</taxon>
        <taxon>Pseudomonadati</taxon>
        <taxon>Pseudomonadota</taxon>
        <taxon>Alphaproteobacteria</taxon>
        <taxon>Hyphomicrobiales</taxon>
        <taxon>Rhizobiaceae</taxon>
        <taxon>Flavimaribacter</taxon>
    </lineage>
</organism>
<dbReference type="Pfam" id="PF13407">
    <property type="entry name" value="Peripla_BP_4"/>
    <property type="match status" value="1"/>
</dbReference>
<dbReference type="GO" id="GO:0030246">
    <property type="term" value="F:carbohydrate binding"/>
    <property type="evidence" value="ECO:0007669"/>
    <property type="project" value="UniProtKB-ARBA"/>
</dbReference>
<comment type="subcellular location">
    <subcellularLocation>
        <location evidence="1">Cell envelope</location>
    </subcellularLocation>
</comment>
<name>A0AAE2ZIZ6_9HYPH</name>
<reference evidence="6" key="1">
    <citation type="submission" date="2021-08" db="EMBL/GenBank/DDBJ databases">
        <title>Hoeflea bacterium WL0058 sp. nov., isolated from the sediment.</title>
        <authorList>
            <person name="Wang L."/>
            <person name="Zhang D."/>
        </authorList>
    </citation>
    <scope>NUCLEOTIDE SEQUENCE</scope>
    <source>
        <strain evidence="6">WL0058</strain>
    </source>
</reference>
<dbReference type="PANTHER" id="PTHR46847:SF1">
    <property type="entry name" value="D-ALLOSE-BINDING PERIPLASMIC PROTEIN-RELATED"/>
    <property type="match status" value="1"/>
</dbReference>
<evidence type="ECO:0000313" key="7">
    <source>
        <dbReference type="Proteomes" id="UP001196509"/>
    </source>
</evidence>
<keyword evidence="7" id="KW-1185">Reference proteome</keyword>
<evidence type="ECO:0000313" key="6">
    <source>
        <dbReference type="EMBL" id="MBW8637579.1"/>
    </source>
</evidence>
<dbReference type="Proteomes" id="UP001196509">
    <property type="component" value="Unassembled WGS sequence"/>
</dbReference>
<keyword evidence="3 4" id="KW-0732">Signal</keyword>
<protein>
    <submittedName>
        <fullName evidence="6">Substrate-binding domain-containing protein</fullName>
    </submittedName>
</protein>
<dbReference type="InterPro" id="IPR025997">
    <property type="entry name" value="SBP_2_dom"/>
</dbReference>
<feature type="chain" id="PRO_5042130949" evidence="4">
    <location>
        <begin position="22"/>
        <end position="394"/>
    </location>
</feature>
<dbReference type="AlphaFoldDB" id="A0AAE2ZIZ6"/>
<comment type="caution">
    <text evidence="6">The sequence shown here is derived from an EMBL/GenBank/DDBJ whole genome shotgun (WGS) entry which is preliminary data.</text>
</comment>
<dbReference type="PANTHER" id="PTHR46847">
    <property type="entry name" value="D-ALLOSE-BINDING PERIPLASMIC PROTEIN-RELATED"/>
    <property type="match status" value="1"/>
</dbReference>
<accession>A0AAE2ZIZ6</accession>
<evidence type="ECO:0000256" key="2">
    <source>
        <dbReference type="ARBA" id="ARBA00007639"/>
    </source>
</evidence>
<evidence type="ECO:0000256" key="1">
    <source>
        <dbReference type="ARBA" id="ARBA00004196"/>
    </source>
</evidence>
<sequence length="394" mass="42386">MVAGTGLLATALCFQIGAASAETPEAFNTLPPELKALYEGVEDTLQPGAYDGFKMPEKPWKWCHSESYQGNPWRVSTTNELKRLADIYKDKGWVESFEMSDSNGDVSRQISQIRSFIDKGCSIITSFAGSSTALNEAIKAAYDAGIPFVTGAGAVTSPYAINVDSNYVKFGQDLAQAIVDDLGDKGGSVLRIEGIAGSPLVAQQKAGADKAFDSADNVKVIRDVNGNWSANVTKTVVLQTLATSPQPIDAVWTSGSEARIVAEAFKQAGRPVPLITGSISGDALGYWNENQDEFRFAGGALMPTWTSQTLFRVGVRTLEGQEPKLNIIMVPVPEVKQDELGSWYQDCMTPASSSIFPVAPEDPLPPQLMNDYFKKPEAIAEFDYSATPDPCAGK</sequence>
<feature type="signal peptide" evidence="4">
    <location>
        <begin position="1"/>
        <end position="21"/>
    </location>
</feature>
<evidence type="ECO:0000256" key="3">
    <source>
        <dbReference type="ARBA" id="ARBA00022729"/>
    </source>
</evidence>
<dbReference type="EMBL" id="JAICBX010000002">
    <property type="protein sequence ID" value="MBW8637579.1"/>
    <property type="molecule type" value="Genomic_DNA"/>
</dbReference>
<gene>
    <name evidence="6" type="ORF">K1W69_10305</name>
</gene>
<dbReference type="GO" id="GO:0030313">
    <property type="term" value="C:cell envelope"/>
    <property type="evidence" value="ECO:0007669"/>
    <property type="project" value="UniProtKB-SubCell"/>
</dbReference>
<evidence type="ECO:0000259" key="5">
    <source>
        <dbReference type="Pfam" id="PF13407"/>
    </source>
</evidence>
<proteinExistence type="inferred from homology"/>
<dbReference type="Gene3D" id="3.40.50.2300">
    <property type="match status" value="2"/>
</dbReference>
<comment type="similarity">
    <text evidence="2">Belongs to the bacterial solute-binding protein 2 family.</text>
</comment>
<feature type="domain" description="Periplasmic binding protein" evidence="5">
    <location>
        <begin position="68"/>
        <end position="289"/>
    </location>
</feature>
<dbReference type="InterPro" id="IPR028082">
    <property type="entry name" value="Peripla_BP_I"/>
</dbReference>
<evidence type="ECO:0000256" key="4">
    <source>
        <dbReference type="SAM" id="SignalP"/>
    </source>
</evidence>
<dbReference type="SUPFAM" id="SSF53822">
    <property type="entry name" value="Periplasmic binding protein-like I"/>
    <property type="match status" value="1"/>
</dbReference>